<evidence type="ECO:0000256" key="2">
    <source>
        <dbReference type="ARBA" id="ARBA00022692"/>
    </source>
</evidence>
<dbReference type="InterPro" id="IPR036513">
    <property type="entry name" value="STAS_dom_sf"/>
</dbReference>
<dbReference type="OrthoDB" id="9771198at2"/>
<evidence type="ECO:0000256" key="3">
    <source>
        <dbReference type="ARBA" id="ARBA00022989"/>
    </source>
</evidence>
<evidence type="ECO:0000313" key="7">
    <source>
        <dbReference type="EMBL" id="TDQ29061.1"/>
    </source>
</evidence>
<name>A0A4R6TLM8_9FLAO</name>
<feature type="transmembrane region" description="Helical" evidence="5">
    <location>
        <begin position="252"/>
        <end position="271"/>
    </location>
</feature>
<evidence type="ECO:0000256" key="5">
    <source>
        <dbReference type="SAM" id="Phobius"/>
    </source>
</evidence>
<dbReference type="Pfam" id="PF00916">
    <property type="entry name" value="Sulfate_transp"/>
    <property type="match status" value="1"/>
</dbReference>
<feature type="transmembrane region" description="Helical" evidence="5">
    <location>
        <begin position="72"/>
        <end position="92"/>
    </location>
</feature>
<feature type="transmembrane region" description="Helical" evidence="5">
    <location>
        <begin position="49"/>
        <end position="65"/>
    </location>
</feature>
<gene>
    <name evidence="7" type="ORF">CLV82_2510</name>
</gene>
<dbReference type="PANTHER" id="PTHR11814">
    <property type="entry name" value="SULFATE TRANSPORTER"/>
    <property type="match status" value="1"/>
</dbReference>
<sequence>MQRVFPILDWLGSYKRKDLPKDLLAGLTIGIVLIPQGMAYAMIAGLPPVYGLYAAVFPIIVYTLLGTSRQLGVGPVAMDSILLASGLGALSINGIENYIALAILLTFMVGALQFILGISRMGFLVNFLSRPVISGFTSAAAIIIIFSQLKHLLGTEVAARADFVNTFIQSIQSIPDTHVFTLVIGLAAIVAIILLRRFVPRIPGILIVVVLAIIGASAFDWIGYGVEVVGAIPEGLPTFNVPSFSLKYMQQLFPTAITLAVIGFTQAISIAQSLEEKNNRDAVDPNKELIALGSANIIGSFFQSYTVTASFSRTAINYKSGAQTLLSLLVGSILVILTLLFLTPIFYFLPNAILAAIIMVSVVGLIEINYPRELWKHQRDEFYLLLATFLATLIMGILQGIVLGVLFSLILMLYRTSKPHFAVLGKIRDSEYYKNVDRFSADVELRPDLLIVRFDGQLFFGNKNYFKKELSRFVRDKGKELKCVILNSEAINYIDSSATSMLIQLIDELHRQNISFYMSGAIGPTRDIIFNSGIIDKLPKEHLFLRIQEAVDYYDKKHTATELQERIAYQRKGKGN</sequence>
<dbReference type="CDD" id="cd07042">
    <property type="entry name" value="STAS_SulP_like_sulfate_transporter"/>
    <property type="match status" value="1"/>
</dbReference>
<protein>
    <submittedName>
        <fullName evidence="7">SulP family sulfate permease</fullName>
    </submittedName>
</protein>
<dbReference type="EMBL" id="SNYI01000003">
    <property type="protein sequence ID" value="TDQ29061.1"/>
    <property type="molecule type" value="Genomic_DNA"/>
</dbReference>
<accession>A0A4R6TLM8</accession>
<feature type="transmembrane region" description="Helical" evidence="5">
    <location>
        <begin position="325"/>
        <end position="346"/>
    </location>
</feature>
<reference evidence="7 8" key="1">
    <citation type="submission" date="2019-03" db="EMBL/GenBank/DDBJ databases">
        <title>Genomic Encyclopedia of Archaeal and Bacterial Type Strains, Phase II (KMG-II): from individual species to whole genera.</title>
        <authorList>
            <person name="Goeker M."/>
        </authorList>
    </citation>
    <scope>NUCLEOTIDE SEQUENCE [LARGE SCALE GENOMIC DNA]</scope>
    <source>
        <strain evidence="7 8">DSM 18435</strain>
    </source>
</reference>
<keyword evidence="8" id="KW-1185">Reference proteome</keyword>
<dbReference type="RefSeq" id="WP_133644658.1">
    <property type="nucleotide sequence ID" value="NZ_SNYI01000003.1"/>
</dbReference>
<feature type="transmembrane region" description="Helical" evidence="5">
    <location>
        <begin position="382"/>
        <end position="414"/>
    </location>
</feature>
<dbReference type="SUPFAM" id="SSF52091">
    <property type="entry name" value="SpoIIaa-like"/>
    <property type="match status" value="1"/>
</dbReference>
<dbReference type="AlphaFoldDB" id="A0A4R6TLM8"/>
<dbReference type="NCBIfam" id="TIGR00815">
    <property type="entry name" value="sulP"/>
    <property type="match status" value="1"/>
</dbReference>
<dbReference type="InterPro" id="IPR002645">
    <property type="entry name" value="STAS_dom"/>
</dbReference>
<dbReference type="InterPro" id="IPR018045">
    <property type="entry name" value="S04_transporter_CS"/>
</dbReference>
<dbReference type="Gene3D" id="3.30.750.24">
    <property type="entry name" value="STAS domain"/>
    <property type="match status" value="1"/>
</dbReference>
<feature type="transmembrane region" description="Helical" evidence="5">
    <location>
        <begin position="202"/>
        <end position="224"/>
    </location>
</feature>
<keyword evidence="2 5" id="KW-0812">Transmembrane</keyword>
<proteinExistence type="predicted"/>
<feature type="transmembrane region" description="Helical" evidence="5">
    <location>
        <begin position="98"/>
        <end position="119"/>
    </location>
</feature>
<dbReference type="Proteomes" id="UP000295468">
    <property type="component" value="Unassembled WGS sequence"/>
</dbReference>
<keyword evidence="4 5" id="KW-0472">Membrane</keyword>
<keyword evidence="3 5" id="KW-1133">Transmembrane helix</keyword>
<dbReference type="PROSITE" id="PS01130">
    <property type="entry name" value="SLC26A"/>
    <property type="match status" value="1"/>
</dbReference>
<comment type="subcellular location">
    <subcellularLocation>
        <location evidence="1">Membrane</location>
        <topology evidence="1">Multi-pass membrane protein</topology>
    </subcellularLocation>
</comment>
<feature type="domain" description="STAS" evidence="6">
    <location>
        <begin position="439"/>
        <end position="554"/>
    </location>
</feature>
<organism evidence="7 8">
    <name type="scientific">Zeaxanthinibacter enoshimensis</name>
    <dbReference type="NCBI Taxonomy" id="392009"/>
    <lineage>
        <taxon>Bacteria</taxon>
        <taxon>Pseudomonadati</taxon>
        <taxon>Bacteroidota</taxon>
        <taxon>Flavobacteriia</taxon>
        <taxon>Flavobacteriales</taxon>
        <taxon>Flavobacteriaceae</taxon>
        <taxon>Zeaxanthinibacter</taxon>
    </lineage>
</organism>
<dbReference type="GO" id="GO:0016020">
    <property type="term" value="C:membrane"/>
    <property type="evidence" value="ECO:0007669"/>
    <property type="project" value="UniProtKB-SubCell"/>
</dbReference>
<evidence type="ECO:0000313" key="8">
    <source>
        <dbReference type="Proteomes" id="UP000295468"/>
    </source>
</evidence>
<feature type="transmembrane region" description="Helical" evidence="5">
    <location>
        <begin position="352"/>
        <end position="370"/>
    </location>
</feature>
<feature type="transmembrane region" description="Helical" evidence="5">
    <location>
        <begin position="131"/>
        <end position="149"/>
    </location>
</feature>
<feature type="transmembrane region" description="Helical" evidence="5">
    <location>
        <begin position="23"/>
        <end position="43"/>
    </location>
</feature>
<comment type="caution">
    <text evidence="7">The sequence shown here is derived from an EMBL/GenBank/DDBJ whole genome shotgun (WGS) entry which is preliminary data.</text>
</comment>
<dbReference type="GO" id="GO:0008271">
    <property type="term" value="F:secondary active sulfate transmembrane transporter activity"/>
    <property type="evidence" value="ECO:0007669"/>
    <property type="project" value="InterPro"/>
</dbReference>
<feature type="transmembrane region" description="Helical" evidence="5">
    <location>
        <begin position="177"/>
        <end position="195"/>
    </location>
</feature>
<dbReference type="PROSITE" id="PS50801">
    <property type="entry name" value="STAS"/>
    <property type="match status" value="1"/>
</dbReference>
<evidence type="ECO:0000256" key="4">
    <source>
        <dbReference type="ARBA" id="ARBA00023136"/>
    </source>
</evidence>
<evidence type="ECO:0000259" key="6">
    <source>
        <dbReference type="PROSITE" id="PS50801"/>
    </source>
</evidence>
<dbReference type="Pfam" id="PF01740">
    <property type="entry name" value="STAS"/>
    <property type="match status" value="1"/>
</dbReference>
<evidence type="ECO:0000256" key="1">
    <source>
        <dbReference type="ARBA" id="ARBA00004141"/>
    </source>
</evidence>
<dbReference type="InterPro" id="IPR011547">
    <property type="entry name" value="SLC26A/SulP_dom"/>
</dbReference>
<dbReference type="InterPro" id="IPR001902">
    <property type="entry name" value="SLC26A/SulP_fam"/>
</dbReference>